<dbReference type="Proteomes" id="UP000237000">
    <property type="component" value="Unassembled WGS sequence"/>
</dbReference>
<comment type="caution">
    <text evidence="1">The sequence shown here is derived from an EMBL/GenBank/DDBJ whole genome shotgun (WGS) entry which is preliminary data.</text>
</comment>
<evidence type="ECO:0000313" key="2">
    <source>
        <dbReference type="Proteomes" id="UP000237000"/>
    </source>
</evidence>
<sequence>MRFKHELKTLSTQPHSFQVTSFLRFLTLSSTLCQQHTHTLISRVLTMLKNKNIGSKRKKGKRRILFS</sequence>
<evidence type="ECO:0000313" key="1">
    <source>
        <dbReference type="EMBL" id="PON98109.1"/>
    </source>
</evidence>
<protein>
    <submittedName>
        <fullName evidence="1">Uncharacterized protein</fullName>
    </submittedName>
</protein>
<dbReference type="AlphaFoldDB" id="A0A2P5FJZ8"/>
<reference evidence="2" key="1">
    <citation type="submission" date="2016-06" db="EMBL/GenBank/DDBJ databases">
        <title>Parallel loss of symbiosis genes in relatives of nitrogen-fixing non-legume Parasponia.</title>
        <authorList>
            <person name="Van Velzen R."/>
            <person name="Holmer R."/>
            <person name="Bu F."/>
            <person name="Rutten L."/>
            <person name="Van Zeijl A."/>
            <person name="Liu W."/>
            <person name="Santuari L."/>
            <person name="Cao Q."/>
            <person name="Sharma T."/>
            <person name="Shen D."/>
            <person name="Roswanjaya Y."/>
            <person name="Wardhani T."/>
            <person name="Kalhor M.S."/>
            <person name="Jansen J."/>
            <person name="Van den Hoogen J."/>
            <person name="Gungor B."/>
            <person name="Hartog M."/>
            <person name="Hontelez J."/>
            <person name="Verver J."/>
            <person name="Yang W.-C."/>
            <person name="Schijlen E."/>
            <person name="Repin R."/>
            <person name="Schilthuizen M."/>
            <person name="Schranz E."/>
            <person name="Heidstra R."/>
            <person name="Miyata K."/>
            <person name="Fedorova E."/>
            <person name="Kohlen W."/>
            <person name="Bisseling T."/>
            <person name="Smit S."/>
            <person name="Geurts R."/>
        </authorList>
    </citation>
    <scope>NUCLEOTIDE SEQUENCE [LARGE SCALE GENOMIC DNA]</scope>
    <source>
        <strain evidence="2">cv. RG33-2</strain>
    </source>
</reference>
<dbReference type="InParanoid" id="A0A2P5FJZ8"/>
<keyword evidence="2" id="KW-1185">Reference proteome</keyword>
<proteinExistence type="predicted"/>
<accession>A0A2P5FJZ8</accession>
<gene>
    <name evidence="1" type="ORF">TorRG33x02_061830</name>
</gene>
<name>A0A2P5FJZ8_TREOI</name>
<organism evidence="1 2">
    <name type="scientific">Trema orientale</name>
    <name type="common">Charcoal tree</name>
    <name type="synonym">Celtis orientalis</name>
    <dbReference type="NCBI Taxonomy" id="63057"/>
    <lineage>
        <taxon>Eukaryota</taxon>
        <taxon>Viridiplantae</taxon>
        <taxon>Streptophyta</taxon>
        <taxon>Embryophyta</taxon>
        <taxon>Tracheophyta</taxon>
        <taxon>Spermatophyta</taxon>
        <taxon>Magnoliopsida</taxon>
        <taxon>eudicotyledons</taxon>
        <taxon>Gunneridae</taxon>
        <taxon>Pentapetalae</taxon>
        <taxon>rosids</taxon>
        <taxon>fabids</taxon>
        <taxon>Rosales</taxon>
        <taxon>Cannabaceae</taxon>
        <taxon>Trema</taxon>
    </lineage>
</organism>
<dbReference type="EMBL" id="JXTC01000027">
    <property type="protein sequence ID" value="PON98109.1"/>
    <property type="molecule type" value="Genomic_DNA"/>
</dbReference>